<name>A0A2S8H5Z8_9PSED</name>
<feature type="transmembrane region" description="Helical" evidence="1">
    <location>
        <begin position="186"/>
        <end position="207"/>
    </location>
</feature>
<dbReference type="AlphaFoldDB" id="A0A2S8H5Z8"/>
<evidence type="ECO:0000256" key="1">
    <source>
        <dbReference type="SAM" id="Phobius"/>
    </source>
</evidence>
<dbReference type="PANTHER" id="PTHR30373:SF2">
    <property type="entry name" value="UPF0603 PROTEIN YGCG"/>
    <property type="match status" value="1"/>
</dbReference>
<accession>A0A2S8H5Z8</accession>
<evidence type="ECO:0000259" key="2">
    <source>
        <dbReference type="Pfam" id="PF04536"/>
    </source>
</evidence>
<dbReference type="EMBL" id="PUIN01000021">
    <property type="protein sequence ID" value="PQO97476.1"/>
    <property type="molecule type" value="Genomic_DNA"/>
</dbReference>
<sequence length="248" mass="25943">MRVLKVGLVLLLWVFALTARAELKFPELTGRVVDNAQMIEPAVREQLVQQLNAHEKTTGEQLVVVTLPDLQGADIADFGYQLGRYWGIGQKDKNNGALLIVARAERKLRIEVGYGLEDRLTDAQSSVIINQVITPAFKAGNFSKGISDGVSAMLVVLGGNPLNEPSTVYESRGNQESDFVARHPGIFVFLVLLFILTIFVGQMFGILPSGGGRGRGGFGGGGFGGGGGGGGFSGGGGSFGGGGSSGGW</sequence>
<reference evidence="3 4" key="1">
    <citation type="submission" date="2018-02" db="EMBL/GenBank/DDBJ databases">
        <title>Draft genome sequencing of Pseudomonas frederiksbergensis 11-D3.</title>
        <authorList>
            <person name="Zheng B.-X."/>
        </authorList>
    </citation>
    <scope>NUCLEOTIDE SEQUENCE [LARGE SCALE GENOMIC DNA]</scope>
    <source>
        <strain evidence="3 4">11-D3</strain>
    </source>
</reference>
<keyword evidence="1" id="KW-1133">Transmembrane helix</keyword>
<proteinExistence type="predicted"/>
<dbReference type="Pfam" id="PF04536">
    <property type="entry name" value="TPM_phosphatase"/>
    <property type="match status" value="1"/>
</dbReference>
<dbReference type="PANTHER" id="PTHR30373">
    <property type="entry name" value="UPF0603 PROTEIN YGCG"/>
    <property type="match status" value="1"/>
</dbReference>
<keyword evidence="1" id="KW-0472">Membrane</keyword>
<feature type="domain" description="TPM" evidence="2">
    <location>
        <begin position="32"/>
        <end position="153"/>
    </location>
</feature>
<gene>
    <name evidence="3" type="ORF">C5612_28910</name>
</gene>
<evidence type="ECO:0000313" key="4">
    <source>
        <dbReference type="Proteomes" id="UP000239687"/>
    </source>
</evidence>
<keyword evidence="1" id="KW-0812">Transmembrane</keyword>
<dbReference type="InterPro" id="IPR007621">
    <property type="entry name" value="TPM_dom"/>
</dbReference>
<evidence type="ECO:0000313" key="3">
    <source>
        <dbReference type="EMBL" id="PQO97476.1"/>
    </source>
</evidence>
<dbReference type="RefSeq" id="WP_105348326.1">
    <property type="nucleotide sequence ID" value="NZ_PUIN01000021.1"/>
</dbReference>
<protein>
    <submittedName>
        <fullName evidence="3">Methanol dehydrogenase</fullName>
    </submittedName>
</protein>
<dbReference type="Proteomes" id="UP000239687">
    <property type="component" value="Unassembled WGS sequence"/>
</dbReference>
<comment type="caution">
    <text evidence="3">The sequence shown here is derived from an EMBL/GenBank/DDBJ whole genome shotgun (WGS) entry which is preliminary data.</text>
</comment>
<dbReference type="Gene3D" id="3.10.310.50">
    <property type="match status" value="1"/>
</dbReference>
<organism evidence="3 4">
    <name type="scientific">Pseudomonas frederiksbergensis</name>
    <dbReference type="NCBI Taxonomy" id="104087"/>
    <lineage>
        <taxon>Bacteria</taxon>
        <taxon>Pseudomonadati</taxon>
        <taxon>Pseudomonadota</taxon>
        <taxon>Gammaproteobacteria</taxon>
        <taxon>Pseudomonadales</taxon>
        <taxon>Pseudomonadaceae</taxon>
        <taxon>Pseudomonas</taxon>
    </lineage>
</organism>